<feature type="domain" description="CusB-like beta-barrel" evidence="4">
    <location>
        <begin position="274"/>
        <end position="329"/>
    </location>
</feature>
<dbReference type="NCBIfam" id="TIGR01730">
    <property type="entry name" value="RND_mfp"/>
    <property type="match status" value="1"/>
</dbReference>
<comment type="similarity">
    <text evidence="1">Belongs to the membrane fusion protein (MFP) (TC 8.A.1) family.</text>
</comment>
<evidence type="ECO:0000256" key="3">
    <source>
        <dbReference type="SAM" id="MobiDB-lite"/>
    </source>
</evidence>
<sequence>MTAPLLADPSRHDDMAARLRSLAIPRPAPPPGPAGPVPGDRRAHRRVALLAGVLLLPPGLWALAGRGPALLPEPAAPEPRAVPVPLSPPAEAASIVASGVVVALRRAVLRPEVTGRIVAIAVKAGDRVAAGQRIARLDATLAEADAALARSRAAAAETTVRIAEIELRDARQPLARLQALARRQFASDADVTAASLKVERLEAALVAARQALDAARIEAGRAEAALARYGLDAPFDGVIAARLAAPGDMVTPGGEDGGAGRGVAVLVDPEALAVDVDVAETGIGRIALGAGAGVTLDAFPDRPLAMRVATVLPEASHEKGTVTVRLAFPPGVPGPAGTPGLPAGMLPGMAAKARFTAIATAMAPAVATAAATPIHRKE</sequence>
<feature type="coiled-coil region" evidence="2">
    <location>
        <begin position="191"/>
        <end position="225"/>
    </location>
</feature>
<organism evidence="5 6">
    <name type="scientific">Labrys wisconsinensis</name>
    <dbReference type="NCBI Taxonomy" id="425677"/>
    <lineage>
        <taxon>Bacteria</taxon>
        <taxon>Pseudomonadati</taxon>
        <taxon>Pseudomonadota</taxon>
        <taxon>Alphaproteobacteria</taxon>
        <taxon>Hyphomicrobiales</taxon>
        <taxon>Xanthobacteraceae</taxon>
        <taxon>Labrys</taxon>
    </lineage>
</organism>
<dbReference type="InterPro" id="IPR058792">
    <property type="entry name" value="Beta-barrel_RND_2"/>
</dbReference>
<evidence type="ECO:0000313" key="5">
    <source>
        <dbReference type="EMBL" id="MDQ0471145.1"/>
    </source>
</evidence>
<dbReference type="Gene3D" id="2.40.50.100">
    <property type="match status" value="1"/>
</dbReference>
<evidence type="ECO:0000259" key="4">
    <source>
        <dbReference type="Pfam" id="PF25954"/>
    </source>
</evidence>
<evidence type="ECO:0000256" key="2">
    <source>
        <dbReference type="SAM" id="Coils"/>
    </source>
</evidence>
<feature type="region of interest" description="Disordered" evidence="3">
    <location>
        <begin position="21"/>
        <end position="40"/>
    </location>
</feature>
<dbReference type="SUPFAM" id="SSF111369">
    <property type="entry name" value="HlyD-like secretion proteins"/>
    <property type="match status" value="1"/>
</dbReference>
<proteinExistence type="inferred from homology"/>
<dbReference type="Pfam" id="PF25954">
    <property type="entry name" value="Beta-barrel_RND_2"/>
    <property type="match status" value="1"/>
</dbReference>
<keyword evidence="6" id="KW-1185">Reference proteome</keyword>
<accession>A0ABU0JA51</accession>
<reference evidence="5 6" key="1">
    <citation type="submission" date="2023-07" db="EMBL/GenBank/DDBJ databases">
        <title>Genomic Encyclopedia of Type Strains, Phase IV (KMG-IV): sequencing the most valuable type-strain genomes for metagenomic binning, comparative biology and taxonomic classification.</title>
        <authorList>
            <person name="Goeker M."/>
        </authorList>
    </citation>
    <scope>NUCLEOTIDE SEQUENCE [LARGE SCALE GENOMIC DNA]</scope>
    <source>
        <strain evidence="5 6">DSM 19619</strain>
    </source>
</reference>
<evidence type="ECO:0000313" key="6">
    <source>
        <dbReference type="Proteomes" id="UP001242480"/>
    </source>
</evidence>
<name>A0ABU0JA51_9HYPH</name>
<feature type="compositionally biased region" description="Pro residues" evidence="3">
    <location>
        <begin position="26"/>
        <end position="36"/>
    </location>
</feature>
<dbReference type="Gene3D" id="1.10.287.470">
    <property type="entry name" value="Helix hairpin bin"/>
    <property type="match status" value="1"/>
</dbReference>
<keyword evidence="2" id="KW-0175">Coiled coil</keyword>
<protein>
    <submittedName>
        <fullName evidence="5">RND family efflux transporter MFP subunit</fullName>
    </submittedName>
</protein>
<comment type="caution">
    <text evidence="5">The sequence shown here is derived from an EMBL/GenBank/DDBJ whole genome shotgun (WGS) entry which is preliminary data.</text>
</comment>
<dbReference type="PANTHER" id="PTHR30469:SF38">
    <property type="entry name" value="HLYD FAMILY SECRETION PROTEIN"/>
    <property type="match status" value="1"/>
</dbReference>
<dbReference type="EMBL" id="JAUSVX010000008">
    <property type="protein sequence ID" value="MDQ0471145.1"/>
    <property type="molecule type" value="Genomic_DNA"/>
</dbReference>
<gene>
    <name evidence="5" type="ORF">QO011_004168</name>
</gene>
<evidence type="ECO:0000256" key="1">
    <source>
        <dbReference type="ARBA" id="ARBA00009477"/>
    </source>
</evidence>
<dbReference type="PANTHER" id="PTHR30469">
    <property type="entry name" value="MULTIDRUG RESISTANCE PROTEIN MDTA"/>
    <property type="match status" value="1"/>
</dbReference>
<dbReference type="InterPro" id="IPR006143">
    <property type="entry name" value="RND_pump_MFP"/>
</dbReference>
<dbReference type="Gene3D" id="2.40.30.170">
    <property type="match status" value="1"/>
</dbReference>
<dbReference type="Proteomes" id="UP001242480">
    <property type="component" value="Unassembled WGS sequence"/>
</dbReference>
<dbReference type="RefSeq" id="WP_307275814.1">
    <property type="nucleotide sequence ID" value="NZ_JAUSVX010000008.1"/>
</dbReference>